<feature type="transmembrane region" description="Helical" evidence="7">
    <location>
        <begin position="68"/>
        <end position="92"/>
    </location>
</feature>
<dbReference type="EMBL" id="CP018866">
    <property type="protein sequence ID" value="AST91055.1"/>
    <property type="molecule type" value="Genomic_DNA"/>
</dbReference>
<feature type="transmembrane region" description="Helical" evidence="7">
    <location>
        <begin position="193"/>
        <end position="216"/>
    </location>
</feature>
<dbReference type="GO" id="GO:0005886">
    <property type="term" value="C:plasma membrane"/>
    <property type="evidence" value="ECO:0007669"/>
    <property type="project" value="UniProtKB-SubCell"/>
</dbReference>
<dbReference type="Proteomes" id="UP000215224">
    <property type="component" value="Chromosome"/>
</dbReference>
<evidence type="ECO:0000256" key="1">
    <source>
        <dbReference type="ARBA" id="ARBA00004651"/>
    </source>
</evidence>
<organism evidence="9 10">
    <name type="scientific">Sutcliffiella cohnii</name>
    <dbReference type="NCBI Taxonomy" id="33932"/>
    <lineage>
        <taxon>Bacteria</taxon>
        <taxon>Bacillati</taxon>
        <taxon>Bacillota</taxon>
        <taxon>Bacilli</taxon>
        <taxon>Bacillales</taxon>
        <taxon>Bacillaceae</taxon>
        <taxon>Sutcliffiella</taxon>
    </lineage>
</organism>
<keyword evidence="3" id="KW-1003">Cell membrane</keyword>
<proteinExistence type="inferred from homology"/>
<keyword evidence="6 7" id="KW-0472">Membrane</keyword>
<evidence type="ECO:0000313" key="9">
    <source>
        <dbReference type="EMBL" id="AST91055.1"/>
    </source>
</evidence>
<keyword evidence="10" id="KW-1185">Reference proteome</keyword>
<dbReference type="AlphaFoldDB" id="A0A223KNH2"/>
<evidence type="ECO:0000259" key="8">
    <source>
        <dbReference type="PROSITE" id="PS50928"/>
    </source>
</evidence>
<dbReference type="CDD" id="cd06261">
    <property type="entry name" value="TM_PBP2"/>
    <property type="match status" value="1"/>
</dbReference>
<keyword evidence="5 7" id="KW-1133">Transmembrane helix</keyword>
<dbReference type="PANTHER" id="PTHR43744">
    <property type="entry name" value="ABC TRANSPORTER PERMEASE PROTEIN MG189-RELATED-RELATED"/>
    <property type="match status" value="1"/>
</dbReference>
<name>A0A223KNH2_9BACI</name>
<evidence type="ECO:0000256" key="6">
    <source>
        <dbReference type="ARBA" id="ARBA00023136"/>
    </source>
</evidence>
<protein>
    <submittedName>
        <fullName evidence="9">ABC transporter permease</fullName>
    </submittedName>
</protein>
<feature type="transmembrane region" description="Helical" evidence="7">
    <location>
        <begin position="137"/>
        <end position="156"/>
    </location>
</feature>
<dbReference type="Pfam" id="PF00528">
    <property type="entry name" value="BPD_transp_1"/>
    <property type="match status" value="1"/>
</dbReference>
<dbReference type="PROSITE" id="PS50928">
    <property type="entry name" value="ABC_TM1"/>
    <property type="match status" value="1"/>
</dbReference>
<feature type="domain" description="ABC transmembrane type-1" evidence="8">
    <location>
        <begin position="69"/>
        <end position="260"/>
    </location>
</feature>
<dbReference type="InterPro" id="IPR035906">
    <property type="entry name" value="MetI-like_sf"/>
</dbReference>
<dbReference type="KEGG" id="bcoh:BC6307_07060"/>
<reference evidence="9 10" key="1">
    <citation type="submission" date="2016-12" db="EMBL/GenBank/DDBJ databases">
        <title>The whole genome sequencing and assembly of Bacillus cohnii DSM 6307T strain.</title>
        <authorList>
            <person name="Lee Y.-J."/>
            <person name="Yi H."/>
            <person name="Bahn Y.-S."/>
            <person name="Kim J.F."/>
            <person name="Lee D.-W."/>
        </authorList>
    </citation>
    <scope>NUCLEOTIDE SEQUENCE [LARGE SCALE GENOMIC DNA]</scope>
    <source>
        <strain evidence="9 10">DSM 6307</strain>
    </source>
</reference>
<comment type="similarity">
    <text evidence="7">Belongs to the binding-protein-dependent transport system permease family.</text>
</comment>
<dbReference type="GO" id="GO:0055085">
    <property type="term" value="P:transmembrane transport"/>
    <property type="evidence" value="ECO:0007669"/>
    <property type="project" value="InterPro"/>
</dbReference>
<sequence>MKIKNRIFQTIILVWFGLFSLVIIYPLIWLALSGLKSNSDFFLNTWTLPKEWLWSNYKAAWDAGVGKYFFNSIFVTLVSVLLILLIGSMAAYGLSRFQFKGQNVLLILILSGLMLAPQVSLIPLYKLLQFLGLYNTYGALILPYVAFQLPFAIFLMRSYFLSIPRELEESAIIDGCNTWKVFWHIILPMGKPIIASAALLTGMFVWNEFMFALVFIEDSSLRTIPVGLMNLRSQLNTNFGVQLAGLAISALPMIIAYIIFQKQFVRGITAGGVKG</sequence>
<dbReference type="SUPFAM" id="SSF161098">
    <property type="entry name" value="MetI-like"/>
    <property type="match status" value="1"/>
</dbReference>
<dbReference type="Gene3D" id="1.10.3720.10">
    <property type="entry name" value="MetI-like"/>
    <property type="match status" value="1"/>
</dbReference>
<comment type="subcellular location">
    <subcellularLocation>
        <location evidence="1 7">Cell membrane</location>
        <topology evidence="1 7">Multi-pass membrane protein</topology>
    </subcellularLocation>
</comment>
<evidence type="ECO:0000256" key="5">
    <source>
        <dbReference type="ARBA" id="ARBA00022989"/>
    </source>
</evidence>
<accession>A0A223KNH2</accession>
<evidence type="ECO:0000256" key="7">
    <source>
        <dbReference type="RuleBase" id="RU363032"/>
    </source>
</evidence>
<dbReference type="PANTHER" id="PTHR43744:SF8">
    <property type="entry name" value="SN-GLYCEROL-3-PHOSPHATE TRANSPORT SYSTEM PERMEASE PROTEIN UGPE"/>
    <property type="match status" value="1"/>
</dbReference>
<dbReference type="InterPro" id="IPR000515">
    <property type="entry name" value="MetI-like"/>
</dbReference>
<dbReference type="RefSeq" id="WP_066411263.1">
    <property type="nucleotide sequence ID" value="NZ_CP018866.1"/>
</dbReference>
<keyword evidence="4 7" id="KW-0812">Transmembrane</keyword>
<gene>
    <name evidence="9" type="ORF">BC6307_07060</name>
</gene>
<feature type="transmembrane region" description="Helical" evidence="7">
    <location>
        <begin position="104"/>
        <end position="125"/>
    </location>
</feature>
<evidence type="ECO:0000313" key="10">
    <source>
        <dbReference type="Proteomes" id="UP000215224"/>
    </source>
</evidence>
<dbReference type="STRING" id="1314751.GCA_001591425_00357"/>
<feature type="transmembrane region" description="Helical" evidence="7">
    <location>
        <begin position="239"/>
        <end position="260"/>
    </location>
</feature>
<keyword evidence="2 7" id="KW-0813">Transport</keyword>
<evidence type="ECO:0000256" key="2">
    <source>
        <dbReference type="ARBA" id="ARBA00022448"/>
    </source>
</evidence>
<evidence type="ECO:0000256" key="3">
    <source>
        <dbReference type="ARBA" id="ARBA00022475"/>
    </source>
</evidence>
<feature type="transmembrane region" description="Helical" evidence="7">
    <location>
        <begin position="12"/>
        <end position="32"/>
    </location>
</feature>
<evidence type="ECO:0000256" key="4">
    <source>
        <dbReference type="ARBA" id="ARBA00022692"/>
    </source>
</evidence>